<sequence>MSGACPWVVLPGTLPSQPGACPGQARTGLNTLPAGCDVLAPAEHGPVMAVIGRSPVADDTIFEQVDQSRPLCVLQSHSRQIAKSSTHVHEQSSCRCTVHRPKKGPHATWLTIMAPEVAADSRGSML</sequence>
<comment type="caution">
    <text evidence="1">The sequence shown here is derived from an EMBL/GenBank/DDBJ whole genome shotgun (WGS) entry which is preliminary data.</text>
</comment>
<gene>
    <name evidence="1" type="ORF">B0I36DRAFT_435019</name>
</gene>
<organism evidence="1 2">
    <name type="scientific">Microdochium trichocladiopsis</name>
    <dbReference type="NCBI Taxonomy" id="1682393"/>
    <lineage>
        <taxon>Eukaryota</taxon>
        <taxon>Fungi</taxon>
        <taxon>Dikarya</taxon>
        <taxon>Ascomycota</taxon>
        <taxon>Pezizomycotina</taxon>
        <taxon>Sordariomycetes</taxon>
        <taxon>Xylariomycetidae</taxon>
        <taxon>Xylariales</taxon>
        <taxon>Microdochiaceae</taxon>
        <taxon>Microdochium</taxon>
    </lineage>
</organism>
<evidence type="ECO:0000313" key="1">
    <source>
        <dbReference type="EMBL" id="KAH7021123.1"/>
    </source>
</evidence>
<accession>A0A9P8XVV5</accession>
<dbReference type="GeneID" id="70192287"/>
<evidence type="ECO:0000313" key="2">
    <source>
        <dbReference type="Proteomes" id="UP000756346"/>
    </source>
</evidence>
<dbReference type="AlphaFoldDB" id="A0A9P8XVV5"/>
<keyword evidence="2" id="KW-1185">Reference proteome</keyword>
<proteinExistence type="predicted"/>
<name>A0A9P8XVV5_9PEZI</name>
<dbReference type="EMBL" id="JAGTJQ010000010">
    <property type="protein sequence ID" value="KAH7021123.1"/>
    <property type="molecule type" value="Genomic_DNA"/>
</dbReference>
<dbReference type="RefSeq" id="XP_046007324.1">
    <property type="nucleotide sequence ID" value="XM_046162741.1"/>
</dbReference>
<dbReference type="Proteomes" id="UP000756346">
    <property type="component" value="Unassembled WGS sequence"/>
</dbReference>
<protein>
    <submittedName>
        <fullName evidence="1">Uncharacterized protein</fullName>
    </submittedName>
</protein>
<reference evidence="1" key="1">
    <citation type="journal article" date="2021" name="Nat. Commun.">
        <title>Genetic determinants of endophytism in the Arabidopsis root mycobiome.</title>
        <authorList>
            <person name="Mesny F."/>
            <person name="Miyauchi S."/>
            <person name="Thiergart T."/>
            <person name="Pickel B."/>
            <person name="Atanasova L."/>
            <person name="Karlsson M."/>
            <person name="Huettel B."/>
            <person name="Barry K.W."/>
            <person name="Haridas S."/>
            <person name="Chen C."/>
            <person name="Bauer D."/>
            <person name="Andreopoulos W."/>
            <person name="Pangilinan J."/>
            <person name="LaButti K."/>
            <person name="Riley R."/>
            <person name="Lipzen A."/>
            <person name="Clum A."/>
            <person name="Drula E."/>
            <person name="Henrissat B."/>
            <person name="Kohler A."/>
            <person name="Grigoriev I.V."/>
            <person name="Martin F.M."/>
            <person name="Hacquard S."/>
        </authorList>
    </citation>
    <scope>NUCLEOTIDE SEQUENCE</scope>
    <source>
        <strain evidence="1">MPI-CAGE-CH-0230</strain>
    </source>
</reference>